<evidence type="ECO:0000256" key="12">
    <source>
        <dbReference type="RuleBase" id="RU363035"/>
    </source>
</evidence>
<dbReference type="CDD" id="cd07960">
    <property type="entry name" value="Anticodon_Ia_Ile_BEm"/>
    <property type="match status" value="1"/>
</dbReference>
<dbReference type="InterPro" id="IPR013155">
    <property type="entry name" value="M/V/L/I-tRNA-synth_anticd-bd"/>
</dbReference>
<dbReference type="SUPFAM" id="SSF52374">
    <property type="entry name" value="Nucleotidylyl transferase"/>
    <property type="match status" value="1"/>
</dbReference>
<dbReference type="GO" id="GO:0004822">
    <property type="term" value="F:isoleucine-tRNA ligase activity"/>
    <property type="evidence" value="ECO:0007669"/>
    <property type="project" value="UniProtKB-EC"/>
</dbReference>
<keyword evidence="16" id="KW-1185">Reference proteome</keyword>
<evidence type="ECO:0000256" key="4">
    <source>
        <dbReference type="ARBA" id="ARBA00022598"/>
    </source>
</evidence>
<dbReference type="PANTHER" id="PTHR42765:SF1">
    <property type="entry name" value="ISOLEUCINE--TRNA LIGASE, MITOCHONDRIAL"/>
    <property type="match status" value="1"/>
</dbReference>
<dbReference type="InterPro" id="IPR002300">
    <property type="entry name" value="aa-tRNA-synth_Ia"/>
</dbReference>
<dbReference type="GO" id="GO:0032543">
    <property type="term" value="P:mitochondrial translation"/>
    <property type="evidence" value="ECO:0007669"/>
    <property type="project" value="TreeGrafter"/>
</dbReference>
<accession>A0A7H9AZL5</accession>
<dbReference type="KEGG" id="zmk:HG535_0C01470"/>
<dbReference type="PROSITE" id="PS00178">
    <property type="entry name" value="AA_TRNA_LIGASE_I"/>
    <property type="match status" value="1"/>
</dbReference>
<keyword evidence="6 12" id="KW-0067">ATP-binding</keyword>
<dbReference type="Pfam" id="PF00133">
    <property type="entry name" value="tRNA-synt_1"/>
    <property type="match status" value="1"/>
</dbReference>
<dbReference type="RefSeq" id="XP_037143526.1">
    <property type="nucleotide sequence ID" value="XM_037287631.1"/>
</dbReference>
<dbReference type="GO" id="GO:0005524">
    <property type="term" value="F:ATP binding"/>
    <property type="evidence" value="ECO:0007669"/>
    <property type="project" value="UniProtKB-KW"/>
</dbReference>
<dbReference type="PANTHER" id="PTHR42765">
    <property type="entry name" value="SOLEUCYL-TRNA SYNTHETASE"/>
    <property type="match status" value="1"/>
</dbReference>
<dbReference type="EC" id="6.1.1.5" evidence="3"/>
<dbReference type="GO" id="GO:0005739">
    <property type="term" value="C:mitochondrion"/>
    <property type="evidence" value="ECO:0007669"/>
    <property type="project" value="UniProtKB-SubCell"/>
</dbReference>
<evidence type="ECO:0000256" key="11">
    <source>
        <dbReference type="ARBA" id="ARBA00068280"/>
    </source>
</evidence>
<keyword evidence="7 12" id="KW-0648">Protein biosynthesis</keyword>
<evidence type="ECO:0000256" key="6">
    <source>
        <dbReference type="ARBA" id="ARBA00022840"/>
    </source>
</evidence>
<evidence type="ECO:0000256" key="3">
    <source>
        <dbReference type="ARBA" id="ARBA00013165"/>
    </source>
</evidence>
<evidence type="ECO:0000256" key="2">
    <source>
        <dbReference type="ARBA" id="ARBA00005594"/>
    </source>
</evidence>
<keyword evidence="4 12" id="KW-0436">Ligase</keyword>
<evidence type="ECO:0000256" key="5">
    <source>
        <dbReference type="ARBA" id="ARBA00022741"/>
    </source>
</evidence>
<evidence type="ECO:0000256" key="8">
    <source>
        <dbReference type="ARBA" id="ARBA00023146"/>
    </source>
</evidence>
<feature type="domain" description="Methionyl/Valyl/Leucyl/Isoleucyl-tRNA synthetase anticodon-binding" evidence="14">
    <location>
        <begin position="758"/>
        <end position="878"/>
    </location>
</feature>
<dbReference type="SUPFAM" id="SSF47323">
    <property type="entry name" value="Anticodon-binding domain of a subclass of class I aminoacyl-tRNA synthetases"/>
    <property type="match status" value="1"/>
</dbReference>
<dbReference type="Pfam" id="PF08264">
    <property type="entry name" value="Anticodon_1"/>
    <property type="match status" value="1"/>
</dbReference>
<keyword evidence="5 12" id="KW-0547">Nucleotide-binding</keyword>
<dbReference type="NCBIfam" id="TIGR00392">
    <property type="entry name" value="ileS"/>
    <property type="match status" value="1"/>
</dbReference>
<feature type="domain" description="Aminoacyl-tRNA synthetase class Ia" evidence="13">
    <location>
        <begin position="78"/>
        <end position="713"/>
    </location>
</feature>
<gene>
    <name evidence="15" type="ORF">HG535_0C01470</name>
</gene>
<dbReference type="Proteomes" id="UP000509704">
    <property type="component" value="Chromosome 3"/>
</dbReference>
<comment type="similarity">
    <text evidence="2 12">Belongs to the class-I aminoacyl-tRNA synthetase family.</text>
</comment>
<protein>
    <recommendedName>
        <fullName evidence="11">Isoleucine--tRNA ligase, mitochondrial</fullName>
        <ecNumber evidence="3">6.1.1.5</ecNumber>
    </recommendedName>
    <alternativeName>
        <fullName evidence="9">Isoleucyl-tRNA synthetase</fullName>
    </alternativeName>
</protein>
<dbReference type="EMBL" id="CP058606">
    <property type="protein sequence ID" value="QLG71798.1"/>
    <property type="molecule type" value="Genomic_DNA"/>
</dbReference>
<proteinExistence type="inferred from homology"/>
<name>A0A7H9AZL5_ZYGMR</name>
<organism evidence="15 16">
    <name type="scientific">Zygotorulaspora mrakii</name>
    <name type="common">Zygosaccharomyces mrakii</name>
    <dbReference type="NCBI Taxonomy" id="42260"/>
    <lineage>
        <taxon>Eukaryota</taxon>
        <taxon>Fungi</taxon>
        <taxon>Dikarya</taxon>
        <taxon>Ascomycota</taxon>
        <taxon>Saccharomycotina</taxon>
        <taxon>Saccharomycetes</taxon>
        <taxon>Saccharomycetales</taxon>
        <taxon>Saccharomycetaceae</taxon>
        <taxon>Zygotorulaspora</taxon>
    </lineage>
</organism>
<dbReference type="GeneID" id="59235494"/>
<dbReference type="OrthoDB" id="10264412at2759"/>
<dbReference type="GO" id="GO:0000049">
    <property type="term" value="F:tRNA binding"/>
    <property type="evidence" value="ECO:0007669"/>
    <property type="project" value="InterPro"/>
</dbReference>
<evidence type="ECO:0000259" key="13">
    <source>
        <dbReference type="Pfam" id="PF00133"/>
    </source>
</evidence>
<dbReference type="InterPro" id="IPR001412">
    <property type="entry name" value="aa-tRNA-synth_I_CS"/>
</dbReference>
<evidence type="ECO:0000259" key="14">
    <source>
        <dbReference type="Pfam" id="PF08264"/>
    </source>
</evidence>
<dbReference type="SUPFAM" id="SSF50677">
    <property type="entry name" value="ValRS/IleRS/LeuRS editing domain"/>
    <property type="match status" value="1"/>
</dbReference>
<dbReference type="Gene3D" id="1.10.10.830">
    <property type="entry name" value="Ile-tRNA synthetase CP2 domain-like"/>
    <property type="match status" value="1"/>
</dbReference>
<dbReference type="FunFam" id="3.40.50.620:FF:000111">
    <property type="entry name" value="Mitochondrial isoleucyl-tRNA synthetase"/>
    <property type="match status" value="1"/>
</dbReference>
<keyword evidence="8 12" id="KW-0030">Aminoacyl-tRNA synthetase</keyword>
<dbReference type="InterPro" id="IPR009008">
    <property type="entry name" value="Val/Leu/Ile-tRNA-synth_edit"/>
</dbReference>
<dbReference type="PRINTS" id="PR00984">
    <property type="entry name" value="TRNASYNTHILE"/>
</dbReference>
<dbReference type="InterPro" id="IPR014729">
    <property type="entry name" value="Rossmann-like_a/b/a_fold"/>
</dbReference>
<evidence type="ECO:0000313" key="15">
    <source>
        <dbReference type="EMBL" id="QLG71798.1"/>
    </source>
</evidence>
<evidence type="ECO:0000313" key="16">
    <source>
        <dbReference type="Proteomes" id="UP000509704"/>
    </source>
</evidence>
<comment type="catalytic activity">
    <reaction evidence="10">
        <text>tRNA(Ile) + L-isoleucine + ATP = L-isoleucyl-tRNA(Ile) + AMP + diphosphate</text>
        <dbReference type="Rhea" id="RHEA:11060"/>
        <dbReference type="Rhea" id="RHEA-COMP:9666"/>
        <dbReference type="Rhea" id="RHEA-COMP:9695"/>
        <dbReference type="ChEBI" id="CHEBI:30616"/>
        <dbReference type="ChEBI" id="CHEBI:33019"/>
        <dbReference type="ChEBI" id="CHEBI:58045"/>
        <dbReference type="ChEBI" id="CHEBI:78442"/>
        <dbReference type="ChEBI" id="CHEBI:78528"/>
        <dbReference type="ChEBI" id="CHEBI:456215"/>
        <dbReference type="EC" id="6.1.1.5"/>
    </reaction>
</comment>
<dbReference type="GO" id="GO:0006428">
    <property type="term" value="P:isoleucyl-tRNA aminoacylation"/>
    <property type="evidence" value="ECO:0007669"/>
    <property type="project" value="InterPro"/>
</dbReference>
<dbReference type="GO" id="GO:0002161">
    <property type="term" value="F:aminoacyl-tRNA deacylase activity"/>
    <property type="evidence" value="ECO:0007669"/>
    <property type="project" value="InterPro"/>
</dbReference>
<comment type="subcellular location">
    <subcellularLocation>
        <location evidence="1">Mitochondrion</location>
    </subcellularLocation>
</comment>
<dbReference type="Gene3D" id="3.90.740.10">
    <property type="entry name" value="Valyl/Leucyl/Isoleucyl-tRNA synthetase, editing domain"/>
    <property type="match status" value="1"/>
</dbReference>
<evidence type="ECO:0000256" key="9">
    <source>
        <dbReference type="ARBA" id="ARBA00032665"/>
    </source>
</evidence>
<dbReference type="InterPro" id="IPR002301">
    <property type="entry name" value="Ile-tRNA-ligase"/>
</dbReference>
<dbReference type="Gene3D" id="3.40.50.620">
    <property type="entry name" value="HUPs"/>
    <property type="match status" value="2"/>
</dbReference>
<dbReference type="Gene3D" id="1.10.730.20">
    <property type="match status" value="1"/>
</dbReference>
<evidence type="ECO:0000256" key="10">
    <source>
        <dbReference type="ARBA" id="ARBA00048359"/>
    </source>
</evidence>
<sequence length="1015" mass="117156">MIRRLIFLGPNRRGYSQHAYQKTLNLPDTNFPKRSDIKISIEKLIPQCCEQVYVKQMDTFIRRVWEYDNPLQRGNFVKKHLFTLHDGPPYANGDLHLGHALNKILKDIINRYQLSRGKYVFYKPGWDCHGLPIELKALKDIAESKLESTAPSTIRSLASRHAKKAIETQKKQFKQFGIMTNWDDYYTTMSSKYELKQLTVFREMFSAGIIRRKNKPVYWGAETKTALAEGELEYNENHKSLAAYVKFPLTSESNLRFLEKLPKATMVEFFVEREANQSISCLIWTTTPWTLVANRAICYNEKLTYSLIQLKDDNVIVAKDLIDSLQMLGPHKVLAEFPSTLLEDLEYTNPLLRDGIPRPLLKADYVTSATGTGLVHNAPGHGSDDYLTGLKNKLEIFSPVDNTGRYKLEDIPKHLHDILSENGVPMKVSDLQTSAVILKTLTDIGMLHYSHHYVHSYPYDWRSKKPVIVRATPQWFADLQDVKDLALSSMKEIKFYPERGRTRLTSFIESRNEWCISRQRFWGVPIPAFYKKNEPEVALMTKETIEHIIKVIEKKGINAWFSEDQSDMEEWLPPSLKYQSKSYVRGKDTMDVWFDSGTSWNIVKDFYEDTLKLTDLPEPLSDVYLEGSDQHRGWFQSSLLTKVACSGTPKPPYKQVLTHGFTLDECGIKMSKSIGNTISPSAIINGDKKLRIPALGVDGLRYLVAQADFTTDIVAGKTVFNHAADSLKKFRLTFRFLLGNLKEGAFNILPLSDLRPVDRYTISKLQKLLDRAEQDYRDFNFSKILAAVQYHMTNELSAFYFDMSKDCLYSDAKDSRRRQQVQTTLFHIYDTYRAIMMPILPIMVQESWNYFPQQYFKEMERPESASFWPWPSYDIPKEVMKTFSKNEMVILGAFKTQLKLLGENINSPAQTVVHLVTDSQELPFTTDELKDILQCSKLEVHLNTHIEDSQSPLELKNGSKITLSVKKSLLEKCPRCWNYNVEGKDDLCVRCEDVVRKIIQPRGQQSPNIILKRHH</sequence>
<evidence type="ECO:0000256" key="1">
    <source>
        <dbReference type="ARBA" id="ARBA00004173"/>
    </source>
</evidence>
<evidence type="ECO:0000256" key="7">
    <source>
        <dbReference type="ARBA" id="ARBA00022917"/>
    </source>
</evidence>
<reference evidence="15 16" key="1">
    <citation type="submission" date="2020-07" db="EMBL/GenBank/DDBJ databases">
        <title>The yeast mating-type switching endonuclease HO is a domesticated member of an unorthodox homing genetic element family.</title>
        <authorList>
            <person name="Coughlan A.Y."/>
            <person name="Lombardi L."/>
            <person name="Braun-Galleani S."/>
            <person name="Martos A.R."/>
            <person name="Galeote V."/>
            <person name="Bigey F."/>
            <person name="Dequin S."/>
            <person name="Byrne K.P."/>
            <person name="Wolfe K.H."/>
        </authorList>
    </citation>
    <scope>NUCLEOTIDE SEQUENCE [LARGE SCALE GENOMIC DNA]</scope>
    <source>
        <strain evidence="15 16">NRRL Y-6702</strain>
    </source>
</reference>
<dbReference type="InterPro" id="IPR009080">
    <property type="entry name" value="tRNAsynth_Ia_anticodon-bd"/>
</dbReference>
<dbReference type="InterPro" id="IPR050081">
    <property type="entry name" value="Ile-tRNA_ligase"/>
</dbReference>
<dbReference type="AlphaFoldDB" id="A0A7H9AZL5"/>
<dbReference type="InterPro" id="IPR033708">
    <property type="entry name" value="Anticodon_Ile_BEm"/>
</dbReference>